<protein>
    <submittedName>
        <fullName evidence="15">TonB-dependent receptor</fullName>
    </submittedName>
</protein>
<comment type="subcellular location">
    <subcellularLocation>
        <location evidence="1 10">Cell outer membrane</location>
        <topology evidence="1 10">Multi-pass membrane protein</topology>
    </subcellularLocation>
</comment>
<evidence type="ECO:0000256" key="3">
    <source>
        <dbReference type="ARBA" id="ARBA00022448"/>
    </source>
</evidence>
<dbReference type="InterPro" id="IPR000531">
    <property type="entry name" value="Beta-barrel_TonB"/>
</dbReference>
<feature type="domain" description="TonB-dependent receptor-like beta-barrel" evidence="13">
    <location>
        <begin position="334"/>
        <end position="822"/>
    </location>
</feature>
<sequence>MKKNKLAMALAVIGIGAHAPLSFADSSGELDRVEVTGSNIKRSIKQEKALPVTIVRTEEMTKQGFTTVEQVVNSLSSNQSGTVAASSVQSVSGGASYASLRGLGAQYTLVLLDGRRVASQAISGIATDLNAIPLAAIDRIEVLRDGASALYGTDAIGGVINFITKKNFKGLTITGEYQQPQHNGGKNGNVSILGGAGDLAKDGWNVYGSLSYQKIDKITTLDRPFAYENLTADNLSGRVFPSNFTYKGQAYNPTAPNCKPPYALPLGSNACGEQANLFMDLTPDVEQLSALAKASKQVGDHTFSLQYMGTRNISTTHISPTPLSKIATLNPGDKYYPTTLPDGTPTDGSPVVLNARADPLGPRTTKSTSDTQRLAFNAEGLLADWDYRGGFAYSQNRTVINFNSGYVNSSLIGPAFVDGIINPFGDSPAGAWQSVQLTGDGWIAKYATTLADFKVSKELFDLPAGKLAAAFGVDMRHESLDSQIQDLAQYAEGSGIANSQSTSGSRNVKALYAEADVPLLKNLDAQLAARYDHYSDFGGSFNPKIAIKYQPSKQLMFRSSASKGFRAPSLYDVYMPNSKTYTAAKFNDPVRCPNGKPANGGNQVDDCNTQFMVMQGGNQNLSPEKASSLSFGMVLEPTSNITASADFWWTNVKDVISTLDPSTIFGNPSKYANLFVRNPDGSLNYVLTNTQNLGSLSASGVDLSLSFRLPATRWGNFGVTLDGTYTSKYTMQLEPGGEYHSTLGGWYEGYLPTLRWKHSLNFSWNRGPWSALLVQNYSSGYTDQNSNPDGSQHNVRPYSNWNASGTYVWDKKLSLTAGVKNLFDQKPPFSNQTSTFQYGYDPVLADPVGRAYFLKASYKL</sequence>
<evidence type="ECO:0000256" key="2">
    <source>
        <dbReference type="ARBA" id="ARBA00009810"/>
    </source>
</evidence>
<evidence type="ECO:0000256" key="1">
    <source>
        <dbReference type="ARBA" id="ARBA00004571"/>
    </source>
</evidence>
<evidence type="ECO:0000256" key="5">
    <source>
        <dbReference type="ARBA" id="ARBA00022692"/>
    </source>
</evidence>
<evidence type="ECO:0000313" key="15">
    <source>
        <dbReference type="EMBL" id="POA98616.1"/>
    </source>
</evidence>
<keyword evidence="16" id="KW-1185">Reference proteome</keyword>
<dbReference type="PROSITE" id="PS52016">
    <property type="entry name" value="TONB_DEPENDENT_REC_3"/>
    <property type="match status" value="1"/>
</dbReference>
<keyword evidence="7 10" id="KW-0472">Membrane</keyword>
<dbReference type="RefSeq" id="WP_103319966.1">
    <property type="nucleotide sequence ID" value="NZ_PPTF01000046.1"/>
</dbReference>
<comment type="similarity">
    <text evidence="2 10 11">Belongs to the TonB-dependent receptor family.</text>
</comment>
<dbReference type="AlphaFoldDB" id="A0A2K4MND2"/>
<keyword evidence="3 10" id="KW-0813">Transport</keyword>
<dbReference type="PANTHER" id="PTHR47234">
    <property type="match status" value="1"/>
</dbReference>
<dbReference type="CDD" id="cd01347">
    <property type="entry name" value="ligand_gated_channel"/>
    <property type="match status" value="1"/>
</dbReference>
<dbReference type="Proteomes" id="UP000236416">
    <property type="component" value="Unassembled WGS sequence"/>
</dbReference>
<dbReference type="PANTHER" id="PTHR47234:SF2">
    <property type="entry name" value="TONB-DEPENDENT RECEPTOR"/>
    <property type="match status" value="1"/>
</dbReference>
<feature type="chain" id="PRO_5014403810" evidence="12">
    <location>
        <begin position="25"/>
        <end position="860"/>
    </location>
</feature>
<evidence type="ECO:0000256" key="4">
    <source>
        <dbReference type="ARBA" id="ARBA00022452"/>
    </source>
</evidence>
<evidence type="ECO:0000256" key="11">
    <source>
        <dbReference type="RuleBase" id="RU003357"/>
    </source>
</evidence>
<evidence type="ECO:0000259" key="13">
    <source>
        <dbReference type="Pfam" id="PF00593"/>
    </source>
</evidence>
<evidence type="ECO:0000256" key="10">
    <source>
        <dbReference type="PROSITE-ProRule" id="PRU01360"/>
    </source>
</evidence>
<keyword evidence="8 15" id="KW-0675">Receptor</keyword>
<evidence type="ECO:0000313" key="16">
    <source>
        <dbReference type="Proteomes" id="UP000236416"/>
    </source>
</evidence>
<dbReference type="GO" id="GO:0009279">
    <property type="term" value="C:cell outer membrane"/>
    <property type="evidence" value="ECO:0007669"/>
    <property type="project" value="UniProtKB-SubCell"/>
</dbReference>
<dbReference type="Pfam" id="PF00593">
    <property type="entry name" value="TonB_dep_Rec_b-barrel"/>
    <property type="match status" value="1"/>
</dbReference>
<dbReference type="Gene3D" id="2.170.130.10">
    <property type="entry name" value="TonB-dependent receptor, plug domain"/>
    <property type="match status" value="1"/>
</dbReference>
<reference evidence="15 16" key="1">
    <citation type="submission" date="2018-01" db="EMBL/GenBank/DDBJ databases">
        <title>Genomic Sequence of Chromobacterium MWU13-2610 from wild cranberry bogs within the Cape Cod National Seashore.</title>
        <authorList>
            <person name="O'Hara-Hanley K."/>
            <person name="Soby S."/>
            <person name="Harrison A."/>
        </authorList>
    </citation>
    <scope>NUCLEOTIDE SEQUENCE [LARGE SCALE GENOMIC DNA]</scope>
    <source>
        <strain evidence="15 16">MWU13-2610</strain>
    </source>
</reference>
<dbReference type="InterPro" id="IPR036942">
    <property type="entry name" value="Beta-barrel_TonB_sf"/>
</dbReference>
<gene>
    <name evidence="15" type="ORF">C2134_10910</name>
</gene>
<feature type="signal peptide" evidence="12">
    <location>
        <begin position="1"/>
        <end position="24"/>
    </location>
</feature>
<evidence type="ECO:0000256" key="7">
    <source>
        <dbReference type="ARBA" id="ARBA00023136"/>
    </source>
</evidence>
<name>A0A2K4MND2_9NEIS</name>
<evidence type="ECO:0000256" key="8">
    <source>
        <dbReference type="ARBA" id="ARBA00023170"/>
    </source>
</evidence>
<keyword evidence="5 10" id="KW-0812">Transmembrane</keyword>
<evidence type="ECO:0000256" key="9">
    <source>
        <dbReference type="ARBA" id="ARBA00023237"/>
    </source>
</evidence>
<dbReference type="InterPro" id="IPR039426">
    <property type="entry name" value="TonB-dep_rcpt-like"/>
</dbReference>
<dbReference type="EMBL" id="PPTF01000046">
    <property type="protein sequence ID" value="POA98616.1"/>
    <property type="molecule type" value="Genomic_DNA"/>
</dbReference>
<dbReference type="InterPro" id="IPR037066">
    <property type="entry name" value="Plug_dom_sf"/>
</dbReference>
<dbReference type="Gene3D" id="2.40.170.20">
    <property type="entry name" value="TonB-dependent receptor, beta-barrel domain"/>
    <property type="match status" value="1"/>
</dbReference>
<keyword evidence="4 10" id="KW-1134">Transmembrane beta strand</keyword>
<feature type="domain" description="TonB-dependent receptor plug" evidence="14">
    <location>
        <begin position="46"/>
        <end position="159"/>
    </location>
</feature>
<keyword evidence="6 11" id="KW-0798">TonB box</keyword>
<keyword evidence="9 10" id="KW-0998">Cell outer membrane</keyword>
<keyword evidence="12" id="KW-0732">Signal</keyword>
<evidence type="ECO:0000259" key="14">
    <source>
        <dbReference type="Pfam" id="PF07715"/>
    </source>
</evidence>
<dbReference type="InterPro" id="IPR012910">
    <property type="entry name" value="Plug_dom"/>
</dbReference>
<accession>A0A2K4MND2</accession>
<dbReference type="SUPFAM" id="SSF56935">
    <property type="entry name" value="Porins"/>
    <property type="match status" value="1"/>
</dbReference>
<comment type="caution">
    <text evidence="15">The sequence shown here is derived from an EMBL/GenBank/DDBJ whole genome shotgun (WGS) entry which is preliminary data.</text>
</comment>
<organism evidence="15 16">
    <name type="scientific">Chromobacterium sinusclupearum</name>
    <dbReference type="NCBI Taxonomy" id="2077146"/>
    <lineage>
        <taxon>Bacteria</taxon>
        <taxon>Pseudomonadati</taxon>
        <taxon>Pseudomonadota</taxon>
        <taxon>Betaproteobacteria</taxon>
        <taxon>Neisseriales</taxon>
        <taxon>Chromobacteriaceae</taxon>
        <taxon>Chromobacterium</taxon>
    </lineage>
</organism>
<dbReference type="Pfam" id="PF07715">
    <property type="entry name" value="Plug"/>
    <property type="match status" value="1"/>
</dbReference>
<evidence type="ECO:0000256" key="6">
    <source>
        <dbReference type="ARBA" id="ARBA00023077"/>
    </source>
</evidence>
<proteinExistence type="inferred from homology"/>
<evidence type="ECO:0000256" key="12">
    <source>
        <dbReference type="SAM" id="SignalP"/>
    </source>
</evidence>